<evidence type="ECO:0000256" key="2">
    <source>
        <dbReference type="ARBA" id="ARBA00022679"/>
    </source>
</evidence>
<comment type="caution">
    <text evidence="3">The sequence shown here is derived from an EMBL/GenBank/DDBJ whole genome shotgun (WGS) entry which is preliminary data.</text>
</comment>
<dbReference type="InterPro" id="IPR007213">
    <property type="entry name" value="Ppm1/Ppm2/Tcmp"/>
</dbReference>
<evidence type="ECO:0000313" key="3">
    <source>
        <dbReference type="EMBL" id="MDN4614110.1"/>
    </source>
</evidence>
<dbReference type="RefSeq" id="WP_301210564.1">
    <property type="nucleotide sequence ID" value="NZ_JAROCF010000001.1"/>
</dbReference>
<evidence type="ECO:0000313" key="4">
    <source>
        <dbReference type="Proteomes" id="UP001174208"/>
    </source>
</evidence>
<proteinExistence type="predicted"/>
<dbReference type="Proteomes" id="UP001174208">
    <property type="component" value="Unassembled WGS sequence"/>
</dbReference>
<accession>A0ABT8K9I4</accession>
<dbReference type="GO" id="GO:0032259">
    <property type="term" value="P:methylation"/>
    <property type="evidence" value="ECO:0007669"/>
    <property type="project" value="UniProtKB-KW"/>
</dbReference>
<keyword evidence="1 3" id="KW-0489">Methyltransferase</keyword>
<dbReference type="InterPro" id="IPR029063">
    <property type="entry name" value="SAM-dependent_MTases_sf"/>
</dbReference>
<dbReference type="GO" id="GO:0008168">
    <property type="term" value="F:methyltransferase activity"/>
    <property type="evidence" value="ECO:0007669"/>
    <property type="project" value="UniProtKB-KW"/>
</dbReference>
<dbReference type="PANTHER" id="PTHR43619">
    <property type="entry name" value="S-ADENOSYL-L-METHIONINE-DEPENDENT METHYLTRANSFERASE YKTD-RELATED"/>
    <property type="match status" value="1"/>
</dbReference>
<organism evidence="3 4">
    <name type="scientific">Leifsonia williamsii</name>
    <dbReference type="NCBI Taxonomy" id="3035919"/>
    <lineage>
        <taxon>Bacteria</taxon>
        <taxon>Bacillati</taxon>
        <taxon>Actinomycetota</taxon>
        <taxon>Actinomycetes</taxon>
        <taxon>Micrococcales</taxon>
        <taxon>Microbacteriaceae</taxon>
        <taxon>Leifsonia</taxon>
    </lineage>
</organism>
<evidence type="ECO:0000256" key="1">
    <source>
        <dbReference type="ARBA" id="ARBA00022603"/>
    </source>
</evidence>
<dbReference type="SUPFAM" id="SSF53335">
    <property type="entry name" value="S-adenosyl-L-methionine-dependent methyltransferases"/>
    <property type="match status" value="1"/>
</dbReference>
<sequence>MTRLLLPADLSPVERSALLPILGRARDAAGSSPILDDRWSRTVVDSLAVDWDGLGLPRKESATVATRGRLIDDACRAFLAAHPDAVVLDLGSGLDDRAQRVAPPAGVLWLDLDLPHIMALRRRLPGRPGVAADHREVEADAASGDWLSEIPADRPLIALADGFFPFLPPAISRSLVERLVDRVPDGELVMNGYTTLARSLMPRVKAIRDLGIDTAGGTAFDDPREPEAWHPRLRLIDRTMLSRSAYVERMPRSVRAGIRMMNALPRLADRSDLGVLRFAF</sequence>
<dbReference type="Gene3D" id="3.40.50.150">
    <property type="entry name" value="Vaccinia Virus protein VP39"/>
    <property type="match status" value="1"/>
</dbReference>
<dbReference type="EC" id="2.1.1.-" evidence="3"/>
<reference evidence="3" key="1">
    <citation type="submission" date="2023-06" db="EMBL/GenBank/DDBJ databases">
        <title>MT1 and MT2 Draft Genomes of Novel Species.</title>
        <authorList>
            <person name="Venkateswaran K."/>
        </authorList>
    </citation>
    <scope>NUCLEOTIDE SEQUENCE</scope>
    <source>
        <strain evidence="3">F6_8S_P_1B</strain>
    </source>
</reference>
<keyword evidence="2 3" id="KW-0808">Transferase</keyword>
<dbReference type="EMBL" id="JAROCF010000001">
    <property type="protein sequence ID" value="MDN4614110.1"/>
    <property type="molecule type" value="Genomic_DNA"/>
</dbReference>
<protein>
    <submittedName>
        <fullName evidence="3">Class I SAM-dependent methyltransferase</fullName>
        <ecNumber evidence="3">2.1.1.-</ecNumber>
    </submittedName>
</protein>
<dbReference type="PANTHER" id="PTHR43619:SF2">
    <property type="entry name" value="S-ADENOSYL-L-METHIONINE-DEPENDENT METHYLTRANSFERASES SUPERFAMILY PROTEIN"/>
    <property type="match status" value="1"/>
</dbReference>
<name>A0ABT8K9I4_9MICO</name>
<dbReference type="Pfam" id="PF04072">
    <property type="entry name" value="LCM"/>
    <property type="match status" value="1"/>
</dbReference>
<keyword evidence="4" id="KW-1185">Reference proteome</keyword>
<gene>
    <name evidence="3" type="ORF">P5G50_06550</name>
</gene>